<dbReference type="SMART" id="SM00360">
    <property type="entry name" value="RRM"/>
    <property type="match status" value="1"/>
</dbReference>
<keyword evidence="7" id="KW-1185">Reference proteome</keyword>
<sequence length="131" mass="14482">MEAKHHPTSTAAPPAATAAATARLFVGQLNFDAAEHDIRQLFAFYGHVLHVNILRDEDGKSSGSAFVTYGSTAEADMAILSLHNRYNMGRERPLQVSYCRRSEQISDFGYQHAVELQKQNKSNPLPPQRAA</sequence>
<name>S9WD17_9TRYP</name>
<evidence type="ECO:0000313" key="6">
    <source>
        <dbReference type="EMBL" id="EPY37031.1"/>
    </source>
</evidence>
<reference evidence="6" key="2">
    <citation type="submission" date="2013-03" db="EMBL/GenBank/DDBJ databases">
        <authorList>
            <person name="Motta M.C.M."/>
            <person name="Martins A.C.A."/>
            <person name="Preta C.M.C.C."/>
            <person name="Silva R."/>
            <person name="de Souza S.S."/>
            <person name="Klein C.C."/>
            <person name="de Almeida L.G.P."/>
            <person name="Cunha O.L."/>
            <person name="Colabardini A.C."/>
            <person name="Lima B.A."/>
            <person name="Machado C.R."/>
            <person name="Soares C.M.A."/>
            <person name="de Menezes C.B.A."/>
            <person name="Bartolomeu D.C."/>
            <person name="Grisard E.C."/>
            <person name="Fantinatti-Garboggini F."/>
            <person name="Rodrigues-Luiz G.F."/>
            <person name="Wagner G."/>
            <person name="Goldman G.H."/>
            <person name="Fietto J.L.R."/>
            <person name="Ciapina L.P."/>
            <person name="Brocchi M."/>
            <person name="Elias M.C."/>
            <person name="Goldman M.H.S."/>
            <person name="Sagot M.-F."/>
            <person name="Pereira M."/>
            <person name="Stoco P.H."/>
            <person name="Teixeira S.M.R."/>
            <person name="de Mendonca-Neto R.P."/>
            <person name="Maciel T.E.F."/>
            <person name="Mendes T.A.O."/>
            <person name="Urmenyi T.P."/>
            <person name="Teixeira M.M.G."/>
            <person name="de Camargo E.F.P."/>
            <person name="de Sousa W."/>
            <person name="Schenkman S."/>
            <person name="de Vasconcelos A.T.R."/>
        </authorList>
    </citation>
    <scope>NUCLEOTIDE SEQUENCE</scope>
</reference>
<proteinExistence type="predicted"/>
<dbReference type="Pfam" id="PF00076">
    <property type="entry name" value="RRM_1"/>
    <property type="match status" value="1"/>
</dbReference>
<dbReference type="PANTHER" id="PTHR24012">
    <property type="entry name" value="RNA BINDING PROTEIN"/>
    <property type="match status" value="1"/>
</dbReference>
<comment type="caution">
    <text evidence="6">The sequence shown here is derived from an EMBL/GenBank/DDBJ whole genome shotgun (WGS) entry which is preliminary data.</text>
</comment>
<accession>S9WD17</accession>
<evidence type="ECO:0000259" key="4">
    <source>
        <dbReference type="PROSITE" id="PS50102"/>
    </source>
</evidence>
<dbReference type="FunFam" id="3.30.70.330:FF:000686">
    <property type="entry name" value="RNA-binding protein, putative"/>
    <property type="match status" value="1"/>
</dbReference>
<evidence type="ECO:0000256" key="3">
    <source>
        <dbReference type="PROSITE-ProRule" id="PRU00176"/>
    </source>
</evidence>
<keyword evidence="2 3" id="KW-0694">RNA-binding</keyword>
<dbReference type="AlphaFoldDB" id="S9WD17"/>
<reference evidence="6 7" key="1">
    <citation type="journal article" date="2013" name="PLoS ONE">
        <title>Predicting the Proteins of Angomonas deanei, Strigomonas culicis and Their Respective Endosymbionts Reveals New Aspects of the Trypanosomatidae Family.</title>
        <authorList>
            <person name="Motta M.C."/>
            <person name="Martins A.C."/>
            <person name="de Souza S.S."/>
            <person name="Catta-Preta C.M."/>
            <person name="Silva R."/>
            <person name="Klein C.C."/>
            <person name="de Almeida L.G."/>
            <person name="de Lima Cunha O."/>
            <person name="Ciapina L.P."/>
            <person name="Brocchi M."/>
            <person name="Colabardini A.C."/>
            <person name="de Araujo Lima B."/>
            <person name="Machado C.R."/>
            <person name="de Almeida Soares C.M."/>
            <person name="Probst C.M."/>
            <person name="de Menezes C.B."/>
            <person name="Thompson C.E."/>
            <person name="Bartholomeu D.C."/>
            <person name="Gradia D.F."/>
            <person name="Pavoni D.P."/>
            <person name="Grisard E.C."/>
            <person name="Fantinatti-Garboggini F."/>
            <person name="Marchini F.K."/>
            <person name="Rodrigues-Luiz G.F."/>
            <person name="Wagner G."/>
            <person name="Goldman G.H."/>
            <person name="Fietto J.L."/>
            <person name="Elias M.C."/>
            <person name="Goldman M.H."/>
            <person name="Sagot M.F."/>
            <person name="Pereira M."/>
            <person name="Stoco P.H."/>
            <person name="de Mendonca-Neto R.P."/>
            <person name="Teixeira S.M."/>
            <person name="Maciel T.E."/>
            <person name="de Oliveira Mendes T.A."/>
            <person name="Urmenyi T.P."/>
            <person name="de Souza W."/>
            <person name="Schenkman S."/>
            <person name="de Vasconcelos A.T."/>
        </authorList>
    </citation>
    <scope>NUCLEOTIDE SEQUENCE [LARGE SCALE GENOMIC DNA]</scope>
</reference>
<feature type="domain" description="RRM" evidence="4">
    <location>
        <begin position="22"/>
        <end position="101"/>
    </location>
</feature>
<evidence type="ECO:0000256" key="1">
    <source>
        <dbReference type="ARBA" id="ARBA00022737"/>
    </source>
</evidence>
<evidence type="ECO:0000313" key="5">
    <source>
        <dbReference type="EMBL" id="EPY34664.1"/>
    </source>
</evidence>
<dbReference type="PROSITE" id="PS50102">
    <property type="entry name" value="RRM"/>
    <property type="match status" value="1"/>
</dbReference>
<evidence type="ECO:0000313" key="7">
    <source>
        <dbReference type="Proteomes" id="UP000015354"/>
    </source>
</evidence>
<dbReference type="EMBL" id="ATMH01000267">
    <property type="protein sequence ID" value="EPY37031.1"/>
    <property type="molecule type" value="Genomic_DNA"/>
</dbReference>
<organism evidence="6 7">
    <name type="scientific">Strigomonas culicis</name>
    <dbReference type="NCBI Taxonomy" id="28005"/>
    <lineage>
        <taxon>Eukaryota</taxon>
        <taxon>Discoba</taxon>
        <taxon>Euglenozoa</taxon>
        <taxon>Kinetoplastea</taxon>
        <taxon>Metakinetoplastina</taxon>
        <taxon>Trypanosomatida</taxon>
        <taxon>Trypanosomatidae</taxon>
        <taxon>Strigomonadinae</taxon>
        <taxon>Strigomonas</taxon>
    </lineage>
</organism>
<dbReference type="GO" id="GO:0003723">
    <property type="term" value="F:RNA binding"/>
    <property type="evidence" value="ECO:0007669"/>
    <property type="project" value="UniProtKB-UniRule"/>
</dbReference>
<dbReference type="Gene3D" id="3.30.70.330">
    <property type="match status" value="1"/>
</dbReference>
<dbReference type="InterPro" id="IPR012677">
    <property type="entry name" value="Nucleotide-bd_a/b_plait_sf"/>
</dbReference>
<dbReference type="OrthoDB" id="439808at2759"/>
<dbReference type="Proteomes" id="UP000015354">
    <property type="component" value="Unassembled WGS sequence"/>
</dbReference>
<keyword evidence="1" id="KW-0677">Repeat</keyword>
<dbReference type="SUPFAM" id="SSF54928">
    <property type="entry name" value="RNA-binding domain, RBD"/>
    <property type="match status" value="1"/>
</dbReference>
<dbReference type="InterPro" id="IPR035979">
    <property type="entry name" value="RBD_domain_sf"/>
</dbReference>
<dbReference type="EMBL" id="ATMH01001438">
    <property type="protein sequence ID" value="EPY34664.1"/>
    <property type="molecule type" value="Genomic_DNA"/>
</dbReference>
<evidence type="ECO:0000256" key="2">
    <source>
        <dbReference type="ARBA" id="ARBA00022884"/>
    </source>
</evidence>
<dbReference type="InterPro" id="IPR000504">
    <property type="entry name" value="RRM_dom"/>
</dbReference>
<protein>
    <submittedName>
        <fullName evidence="6">RNA-binding protein</fullName>
    </submittedName>
</protein>
<gene>
    <name evidence="6" type="ORF">STCU_00267</name>
    <name evidence="5" type="ORF">STCU_01438</name>
</gene>